<feature type="compositionally biased region" description="Basic and acidic residues" evidence="1">
    <location>
        <begin position="58"/>
        <end position="67"/>
    </location>
</feature>
<feature type="region of interest" description="Disordered" evidence="1">
    <location>
        <begin position="41"/>
        <end position="67"/>
    </location>
</feature>
<proteinExistence type="predicted"/>
<gene>
    <name evidence="2" type="ORF">C1C98_09710</name>
</gene>
<evidence type="ECO:0000256" key="1">
    <source>
        <dbReference type="SAM" id="MobiDB-lite"/>
    </source>
</evidence>
<sequence>MAVLCCAVLWEQSLLAKQAPRFLKDRIASIAGKPCSHTANRGFITLPGDTTPSPRDTAPPHENPHRR</sequence>
<accession>A0ABM6QYV5</accession>
<organism evidence="2 3">
    <name type="scientific">Pseudomonas ogarae (strain DSM 112162 / CECT 30235 / F113)</name>
    <dbReference type="NCBI Taxonomy" id="1114970"/>
    <lineage>
        <taxon>Bacteria</taxon>
        <taxon>Pseudomonadati</taxon>
        <taxon>Pseudomonadota</taxon>
        <taxon>Gammaproteobacteria</taxon>
        <taxon>Pseudomonadales</taxon>
        <taxon>Pseudomonadaceae</taxon>
        <taxon>Pseudomonas</taxon>
    </lineage>
</organism>
<name>A0ABM6QYV5_PSEO1</name>
<protein>
    <submittedName>
        <fullName evidence="2">Uncharacterized protein</fullName>
    </submittedName>
</protein>
<evidence type="ECO:0000313" key="2">
    <source>
        <dbReference type="EMBL" id="AUO45716.1"/>
    </source>
</evidence>
<evidence type="ECO:0000313" key="3">
    <source>
        <dbReference type="Proteomes" id="UP000235315"/>
    </source>
</evidence>
<dbReference type="Proteomes" id="UP000235315">
    <property type="component" value="Chromosome"/>
</dbReference>
<keyword evidence="3" id="KW-1185">Reference proteome</keyword>
<dbReference type="EMBL" id="CP025738">
    <property type="protein sequence ID" value="AUO45716.1"/>
    <property type="molecule type" value="Genomic_DNA"/>
</dbReference>
<reference evidence="2 3" key="1">
    <citation type="submission" date="2018-01" db="EMBL/GenBank/DDBJ databases">
        <title>Tropical forage species Digitaria eriantha prevents oxidative stress under low temperature conditions by the incorporation of polyhydroxybutyrate-producing endophytic bacteria.</title>
        <authorList>
            <person name="Stritzler M."/>
            <person name="Ayub N."/>
        </authorList>
    </citation>
    <scope>NUCLEOTIDE SEQUENCE [LARGE SCALE GENOMIC DNA]</scope>
    <source>
        <strain evidence="2 3">FR1</strain>
    </source>
</reference>